<feature type="compositionally biased region" description="Basic and acidic residues" evidence="1">
    <location>
        <begin position="37"/>
        <end position="46"/>
    </location>
</feature>
<gene>
    <name evidence="2" type="ORF">F511_15596</name>
</gene>
<protein>
    <submittedName>
        <fullName evidence="2">Uncharacterized protein</fullName>
    </submittedName>
</protein>
<keyword evidence="3" id="KW-1185">Reference proteome</keyword>
<evidence type="ECO:0000313" key="3">
    <source>
        <dbReference type="Proteomes" id="UP000250235"/>
    </source>
</evidence>
<name>A0A2Z7B9D9_9LAMI</name>
<organism evidence="2 3">
    <name type="scientific">Dorcoceras hygrometricum</name>
    <dbReference type="NCBI Taxonomy" id="472368"/>
    <lineage>
        <taxon>Eukaryota</taxon>
        <taxon>Viridiplantae</taxon>
        <taxon>Streptophyta</taxon>
        <taxon>Embryophyta</taxon>
        <taxon>Tracheophyta</taxon>
        <taxon>Spermatophyta</taxon>
        <taxon>Magnoliopsida</taxon>
        <taxon>eudicotyledons</taxon>
        <taxon>Gunneridae</taxon>
        <taxon>Pentapetalae</taxon>
        <taxon>asterids</taxon>
        <taxon>lamiids</taxon>
        <taxon>Lamiales</taxon>
        <taxon>Gesneriaceae</taxon>
        <taxon>Didymocarpoideae</taxon>
        <taxon>Trichosporeae</taxon>
        <taxon>Loxocarpinae</taxon>
        <taxon>Dorcoceras</taxon>
    </lineage>
</organism>
<reference evidence="2 3" key="1">
    <citation type="journal article" date="2015" name="Proc. Natl. Acad. Sci. U.S.A.">
        <title>The resurrection genome of Boea hygrometrica: A blueprint for survival of dehydration.</title>
        <authorList>
            <person name="Xiao L."/>
            <person name="Yang G."/>
            <person name="Zhang L."/>
            <person name="Yang X."/>
            <person name="Zhao S."/>
            <person name="Ji Z."/>
            <person name="Zhou Q."/>
            <person name="Hu M."/>
            <person name="Wang Y."/>
            <person name="Chen M."/>
            <person name="Xu Y."/>
            <person name="Jin H."/>
            <person name="Xiao X."/>
            <person name="Hu G."/>
            <person name="Bao F."/>
            <person name="Hu Y."/>
            <person name="Wan P."/>
            <person name="Li L."/>
            <person name="Deng X."/>
            <person name="Kuang T."/>
            <person name="Xiang C."/>
            <person name="Zhu J.K."/>
            <person name="Oliver M.J."/>
            <person name="He Y."/>
        </authorList>
    </citation>
    <scope>NUCLEOTIDE SEQUENCE [LARGE SCALE GENOMIC DNA]</scope>
    <source>
        <strain evidence="3">cv. XS01</strain>
    </source>
</reference>
<accession>A0A2Z7B9D9</accession>
<evidence type="ECO:0000256" key="1">
    <source>
        <dbReference type="SAM" id="MobiDB-lite"/>
    </source>
</evidence>
<dbReference type="AlphaFoldDB" id="A0A2Z7B9D9"/>
<evidence type="ECO:0000313" key="2">
    <source>
        <dbReference type="EMBL" id="KZV28516.1"/>
    </source>
</evidence>
<sequence>MRYNDQDTSQPDRKGKGKVGIGYQRPENSKPGWLKNKLNEDKEKAGPKFFVPNQPRHYSKKAKTEWTRNQPRRNPYGQRVDSLEHDLRFVLGPAIFSRVEQEERLYFVQSLESPPAVSPHHASSSSSTDVSLHFDFTDVPMHAPGDHQAPASVEFTKFTEALEDLRSSLAQRIDNSNCEMLSKLNAVEVGVRGDILKVQSLLRQSFETACRVLERQSNTQTAQITDLKKGLMAPVGTIFGDLFDIKKKQREQDARLIAMDEQIAAIRNEHLDFQSKIAADILSLSTQVGDIADFLRSGAAKKGEKKLLYRNGICKQQWEQ</sequence>
<feature type="region of interest" description="Disordered" evidence="1">
    <location>
        <begin position="1"/>
        <end position="78"/>
    </location>
</feature>
<proteinExistence type="predicted"/>
<dbReference type="EMBL" id="KV010113">
    <property type="protein sequence ID" value="KZV28516.1"/>
    <property type="molecule type" value="Genomic_DNA"/>
</dbReference>
<dbReference type="Proteomes" id="UP000250235">
    <property type="component" value="Unassembled WGS sequence"/>
</dbReference>